<dbReference type="InterPro" id="IPR008023">
    <property type="entry name" value="DUF748"/>
</dbReference>
<evidence type="ECO:0000313" key="1">
    <source>
        <dbReference type="EMBL" id="TDR06670.1"/>
    </source>
</evidence>
<dbReference type="EMBL" id="SNZA01000005">
    <property type="protein sequence ID" value="TDR06670.1"/>
    <property type="molecule type" value="Genomic_DNA"/>
</dbReference>
<dbReference type="RefSeq" id="WP_133563878.1">
    <property type="nucleotide sequence ID" value="NZ_SNZA01000005.1"/>
</dbReference>
<evidence type="ECO:0000313" key="2">
    <source>
        <dbReference type="Proteomes" id="UP000295729"/>
    </source>
</evidence>
<organism evidence="1 2">
    <name type="scientific">Marinomonas communis</name>
    <dbReference type="NCBI Taxonomy" id="28254"/>
    <lineage>
        <taxon>Bacteria</taxon>
        <taxon>Pseudomonadati</taxon>
        <taxon>Pseudomonadota</taxon>
        <taxon>Gammaproteobacteria</taxon>
        <taxon>Oceanospirillales</taxon>
        <taxon>Oceanospirillaceae</taxon>
        <taxon>Marinomonas</taxon>
    </lineage>
</organism>
<reference evidence="1 2" key="1">
    <citation type="submission" date="2019-03" db="EMBL/GenBank/DDBJ databases">
        <title>Genomic Encyclopedia of Type Strains, Phase IV (KMG-IV): sequencing the most valuable type-strain genomes for metagenomic binning, comparative biology and taxonomic classification.</title>
        <authorList>
            <person name="Goeker M."/>
        </authorList>
    </citation>
    <scope>NUCLEOTIDE SEQUENCE [LARGE SCALE GENOMIC DNA]</scope>
    <source>
        <strain evidence="1 2">DSM 5604</strain>
    </source>
</reference>
<gene>
    <name evidence="1" type="ORF">C8D85_2856</name>
</gene>
<sequence>MANKAITMQTWHKKAALIISAILITLVLIWSLIPVLTKWAANRYLAQYDAVLTADEINPDLFPIGVNLSNVSIEQKEQETLHLEHLSVGLDFWPLFLGAFHVNHVTINGFKTQVNQLEDSLTIAGITIPPSEANTADDEEAESGKEATIVPTFFVRNADIKDISVSLSTEKGTDTFAINHLSIAEVSHELSQWRGIFELNASMNDAIANLTGDIQADKEKLDASIDLENILVSSTDFKHFLPNQIGTVQANDLRLEGTTKTTYRFKDAPLLTFESPRISVGSSNISLQQNDQNIAWNTFDTQLNDVTVSMNTTQSLNAQANSSINIEGLKVTLGDQQLETENLALKNELNLSKTGDELTVHNGDTTIALGSTKWRSGETSADITKSELQLSDVATQLDLANSQGNIATVVALTAEGLTGKLPTGEQLEAASLALDLPVNVDLEEQSQTVTLDKLRFDLDNTKVAGTNLSGQLQSIGLALNKAKITQSAQQLNVQSNNTTVQLSTFAFDNPDINAALADLDLQLNNTEFTQSDKGLSVKTGTQLTSKGLNLELRNLPNEQPNTSVSYDAISLNSQLAWQQLDGQQQLNAQQNQLILNQLGITQNEVLTGLLDQLNLVNESILLSLNDQGLEKLEAKKNTLEMANLTSSATDKGTLLNLKGISSNAPSISVDTEGAKASIDQIQLDGLIASQPNSEQNLPALGKFDTLTIKRVQVQKDGINVDSVLFDKLISGVALSESREIANLVLPKSWQSQATTSEAETAEKLATDSSSSESSPFYVVVDRIELSPGSQFSFSDKGISPALSRVLDIEQLTVNQLNTRDPDTAATIQLKAKNGAYATIESNASIKPMAERLTMQAKATVREVELPPVSPYVSSALGYQIQSGQLNMDLDLTANQGELSGNTHIVLRQFDLGGQKDSNALLQVGAIPLDLAVNALKNSDNNIVLDLPMKGDIENPNFQWQNFFLLPIRQGLFKASSTYLMQTFVPYANVISLVQFAGEQALRLRVEPLQYALGEEDITAPEQEAFLDQMIKLMKDRKGAELKACGVSVVKDISEDKTYKSLTEDEKAELLELANQRAESLKRYLVDNGIQSSRVFLCSPSIEDDNNAAPHVTFTF</sequence>
<dbReference type="Gene3D" id="3.30.1330.60">
    <property type="entry name" value="OmpA-like domain"/>
    <property type="match status" value="1"/>
</dbReference>
<keyword evidence="2" id="KW-1185">Reference proteome</keyword>
<proteinExistence type="predicted"/>
<dbReference type="InterPro" id="IPR036737">
    <property type="entry name" value="OmpA-like_sf"/>
</dbReference>
<dbReference type="Proteomes" id="UP000295729">
    <property type="component" value="Unassembled WGS sequence"/>
</dbReference>
<name>A0A4V3DFU2_9GAMM</name>
<dbReference type="OrthoDB" id="6114420at2"/>
<accession>A0A4V3DFU2</accession>
<comment type="caution">
    <text evidence="1">The sequence shown here is derived from an EMBL/GenBank/DDBJ whole genome shotgun (WGS) entry which is preliminary data.</text>
</comment>
<dbReference type="AlphaFoldDB" id="A0A4V3DFU2"/>
<protein>
    <submittedName>
        <fullName evidence="1">Uncharacterized protein DUF748</fullName>
    </submittedName>
</protein>
<dbReference type="Pfam" id="PF05359">
    <property type="entry name" value="DUF748"/>
    <property type="match status" value="1"/>
</dbReference>